<dbReference type="NCBIfam" id="TIGR00113">
    <property type="entry name" value="queA"/>
    <property type="match status" value="1"/>
</dbReference>
<protein>
    <submittedName>
        <fullName evidence="5">S-adenosylmethionine:tRNA ribosyltransferase-isomerase</fullName>
    </submittedName>
</protein>
<organism evidence="5 6">
    <name type="scientific">Candidatus Thiomargarita nelsonii</name>
    <dbReference type="NCBI Taxonomy" id="1003181"/>
    <lineage>
        <taxon>Bacteria</taxon>
        <taxon>Pseudomonadati</taxon>
        <taxon>Pseudomonadota</taxon>
        <taxon>Gammaproteobacteria</taxon>
        <taxon>Thiotrichales</taxon>
        <taxon>Thiotrichaceae</taxon>
        <taxon>Thiomargarita</taxon>
    </lineage>
</organism>
<evidence type="ECO:0000256" key="2">
    <source>
        <dbReference type="ARBA" id="ARBA00022679"/>
    </source>
</evidence>
<dbReference type="Pfam" id="PF02547">
    <property type="entry name" value="Queuosine_synth"/>
    <property type="match status" value="1"/>
</dbReference>
<keyword evidence="2 5" id="KW-0808">Transferase</keyword>
<evidence type="ECO:0000313" key="6">
    <source>
        <dbReference type="Proteomes" id="UP000076962"/>
    </source>
</evidence>
<dbReference type="InterPro" id="IPR042119">
    <property type="entry name" value="QueA_dom2"/>
</dbReference>
<dbReference type="SUPFAM" id="SSF111337">
    <property type="entry name" value="QueA-like"/>
    <property type="match status" value="1"/>
</dbReference>
<dbReference type="Proteomes" id="UP000076962">
    <property type="component" value="Unassembled WGS sequence"/>
</dbReference>
<evidence type="ECO:0000256" key="4">
    <source>
        <dbReference type="ARBA" id="ARBA00022785"/>
    </source>
</evidence>
<evidence type="ECO:0000313" key="5">
    <source>
        <dbReference type="EMBL" id="OAD18800.1"/>
    </source>
</evidence>
<keyword evidence="6" id="KW-1185">Reference proteome</keyword>
<dbReference type="InterPro" id="IPR042118">
    <property type="entry name" value="QueA_dom1"/>
</dbReference>
<dbReference type="InterPro" id="IPR003699">
    <property type="entry name" value="QueA"/>
</dbReference>
<dbReference type="GO" id="GO:0008616">
    <property type="term" value="P:tRNA queuosine(34) biosynthetic process"/>
    <property type="evidence" value="ECO:0007669"/>
    <property type="project" value="UniProtKB-KW"/>
</dbReference>
<feature type="non-terminal residue" evidence="5">
    <location>
        <position position="227"/>
    </location>
</feature>
<evidence type="ECO:0000256" key="1">
    <source>
        <dbReference type="ARBA" id="ARBA00022490"/>
    </source>
</evidence>
<keyword evidence="3" id="KW-0949">S-adenosyl-L-methionine</keyword>
<dbReference type="EMBL" id="LUTY01003080">
    <property type="protein sequence ID" value="OAD18800.1"/>
    <property type="molecule type" value="Genomic_DNA"/>
</dbReference>
<dbReference type="GO" id="GO:0051075">
    <property type="term" value="F:S-adenosylmethionine:tRNA ribosyltransferase-isomerase activity"/>
    <property type="evidence" value="ECO:0007669"/>
    <property type="project" value="TreeGrafter"/>
</dbReference>
<reference evidence="5 6" key="1">
    <citation type="submission" date="2016-05" db="EMBL/GenBank/DDBJ databases">
        <title>Single-cell genome of chain-forming Candidatus Thiomargarita nelsonii and comparison to other large sulfur-oxidizing bacteria.</title>
        <authorList>
            <person name="Winkel M."/>
            <person name="Salman V."/>
            <person name="Woyke T."/>
            <person name="Schulz-Vogt H."/>
            <person name="Richter M."/>
            <person name="Flood B."/>
            <person name="Bailey J."/>
            <person name="Amann R."/>
            <person name="Mussmann M."/>
        </authorList>
    </citation>
    <scope>NUCLEOTIDE SEQUENCE [LARGE SCALE GENOMIC DNA]</scope>
    <source>
        <strain evidence="5 6">THI036</strain>
    </source>
</reference>
<keyword evidence="5" id="KW-0413">Isomerase</keyword>
<dbReference type="PANTHER" id="PTHR30307">
    <property type="entry name" value="S-ADENOSYLMETHIONINE:TRNA RIBOSYLTRANSFERASE-ISOMERASE"/>
    <property type="match status" value="1"/>
</dbReference>
<proteinExistence type="predicted"/>
<dbReference type="InterPro" id="IPR036100">
    <property type="entry name" value="QueA_sf"/>
</dbReference>
<dbReference type="PANTHER" id="PTHR30307:SF0">
    <property type="entry name" value="S-ADENOSYLMETHIONINE:TRNA RIBOSYLTRANSFERASE-ISOMERASE"/>
    <property type="match status" value="1"/>
</dbReference>
<accession>A0A176RSS1</accession>
<keyword evidence="1" id="KW-0963">Cytoplasm</keyword>
<comment type="caution">
    <text evidence="5">The sequence shown here is derived from an EMBL/GenBank/DDBJ whole genome shotgun (WGS) entry which is preliminary data.</text>
</comment>
<dbReference type="AlphaFoldDB" id="A0A176RSS1"/>
<sequence>MIAQHPLKSRTDSRLLHITPKSGQFQDRHFVDFPSLLVPGDLLVFNNTRVIPARLFGHKASGGKIEILVERVLDDKRVLAQVRASRSPQIGARLYLDNDVNLIVLRRVENFFELQFERPVYEILQAIGHIPLPPYIERADTAIDSRRYQTVYAQQIGAVAAPTAGLHFDEAMLERIDAMGVESAFVTLHVGAGTFASIRVDDIRQHTMHSERLQVSAEVCEQVKATR</sequence>
<dbReference type="Gene3D" id="2.40.10.240">
    <property type="entry name" value="QueA-like"/>
    <property type="match status" value="1"/>
</dbReference>
<evidence type="ECO:0000256" key="3">
    <source>
        <dbReference type="ARBA" id="ARBA00022691"/>
    </source>
</evidence>
<keyword evidence="4" id="KW-0671">Queuosine biosynthesis</keyword>
<name>A0A176RSS1_9GAMM</name>
<dbReference type="Gene3D" id="3.40.1780.10">
    <property type="entry name" value="QueA-like"/>
    <property type="match status" value="1"/>
</dbReference>
<gene>
    <name evidence="5" type="ORF">THIOM_005595</name>
</gene>